<evidence type="ECO:0000313" key="1">
    <source>
        <dbReference type="EMBL" id="CEK95314.1"/>
    </source>
</evidence>
<name>A0A0B7BPT9_9EUPU</name>
<sequence length="67" mass="7642">MFCFAGVGMMDRTLECALESVFQSDMQTVQALFSACHLNRYVLKIATSAFFRPVGFHIHYTLHSFDC</sequence>
<gene>
    <name evidence="1" type="primary">ORF206400</name>
</gene>
<accession>A0A0B7BPT9</accession>
<dbReference type="AlphaFoldDB" id="A0A0B7BPT9"/>
<proteinExistence type="predicted"/>
<dbReference type="EMBL" id="HACG01048449">
    <property type="protein sequence ID" value="CEK95314.1"/>
    <property type="molecule type" value="Transcribed_RNA"/>
</dbReference>
<protein>
    <submittedName>
        <fullName evidence="1">Uncharacterized protein</fullName>
    </submittedName>
</protein>
<organism evidence="1">
    <name type="scientific">Arion vulgaris</name>
    <dbReference type="NCBI Taxonomy" id="1028688"/>
    <lineage>
        <taxon>Eukaryota</taxon>
        <taxon>Metazoa</taxon>
        <taxon>Spiralia</taxon>
        <taxon>Lophotrochozoa</taxon>
        <taxon>Mollusca</taxon>
        <taxon>Gastropoda</taxon>
        <taxon>Heterobranchia</taxon>
        <taxon>Euthyneura</taxon>
        <taxon>Panpulmonata</taxon>
        <taxon>Eupulmonata</taxon>
        <taxon>Stylommatophora</taxon>
        <taxon>Helicina</taxon>
        <taxon>Arionoidea</taxon>
        <taxon>Arionidae</taxon>
        <taxon>Arion</taxon>
    </lineage>
</organism>
<reference evidence="1" key="1">
    <citation type="submission" date="2014-12" db="EMBL/GenBank/DDBJ databases">
        <title>Insight into the proteome of Arion vulgaris.</title>
        <authorList>
            <person name="Aradska J."/>
            <person name="Bulat T."/>
            <person name="Smidak R."/>
            <person name="Sarate P."/>
            <person name="Gangsoo J."/>
            <person name="Sialana F."/>
            <person name="Bilban M."/>
            <person name="Lubec G."/>
        </authorList>
    </citation>
    <scope>NUCLEOTIDE SEQUENCE</scope>
    <source>
        <tissue evidence="1">Skin</tissue>
    </source>
</reference>